<dbReference type="Pfam" id="PF19259">
    <property type="entry name" value="Ty3_capsid"/>
    <property type="match status" value="1"/>
</dbReference>
<dbReference type="Pfam" id="PF00098">
    <property type="entry name" value="zf-CCHC"/>
    <property type="match status" value="1"/>
</dbReference>
<evidence type="ECO:0000256" key="1">
    <source>
        <dbReference type="PROSITE-ProRule" id="PRU00047"/>
    </source>
</evidence>
<dbReference type="OrthoDB" id="1697926at2759"/>
<comment type="caution">
    <text evidence="4">The sequence shown here is derived from an EMBL/GenBank/DDBJ whole genome shotgun (WGS) entry which is preliminary data.</text>
</comment>
<organism evidence="4 5">
    <name type="scientific">Artemisia annua</name>
    <name type="common">Sweet wormwood</name>
    <dbReference type="NCBI Taxonomy" id="35608"/>
    <lineage>
        <taxon>Eukaryota</taxon>
        <taxon>Viridiplantae</taxon>
        <taxon>Streptophyta</taxon>
        <taxon>Embryophyta</taxon>
        <taxon>Tracheophyta</taxon>
        <taxon>Spermatophyta</taxon>
        <taxon>Magnoliopsida</taxon>
        <taxon>eudicotyledons</taxon>
        <taxon>Gunneridae</taxon>
        <taxon>Pentapetalae</taxon>
        <taxon>asterids</taxon>
        <taxon>campanulids</taxon>
        <taxon>Asterales</taxon>
        <taxon>Asteraceae</taxon>
        <taxon>Asteroideae</taxon>
        <taxon>Anthemideae</taxon>
        <taxon>Artemisiinae</taxon>
        <taxon>Artemisia</taxon>
    </lineage>
</organism>
<dbReference type="SMART" id="SM00343">
    <property type="entry name" value="ZnF_C2HC"/>
    <property type="match status" value="1"/>
</dbReference>
<dbReference type="AlphaFoldDB" id="A0A2U1QNK6"/>
<dbReference type="PANTHER" id="PTHR34482:SF48">
    <property type="entry name" value="GAG PROTEASE POLYPROTEIN"/>
    <property type="match status" value="1"/>
</dbReference>
<evidence type="ECO:0000313" key="5">
    <source>
        <dbReference type="Proteomes" id="UP000245207"/>
    </source>
</evidence>
<feature type="compositionally biased region" description="Basic and acidic residues" evidence="2">
    <location>
        <begin position="290"/>
        <end position="307"/>
    </location>
</feature>
<dbReference type="Gene3D" id="4.10.60.10">
    <property type="entry name" value="Zinc finger, CCHC-type"/>
    <property type="match status" value="1"/>
</dbReference>
<gene>
    <name evidence="4" type="ORF">CTI12_AA005710</name>
</gene>
<dbReference type="PANTHER" id="PTHR34482">
    <property type="entry name" value="DNA DAMAGE-INDUCIBLE PROTEIN 1-LIKE"/>
    <property type="match status" value="1"/>
</dbReference>
<dbReference type="InterPro" id="IPR045358">
    <property type="entry name" value="Ty3_capsid"/>
</dbReference>
<accession>A0A2U1QNK6</accession>
<dbReference type="GO" id="GO:0003676">
    <property type="term" value="F:nucleic acid binding"/>
    <property type="evidence" value="ECO:0007669"/>
    <property type="project" value="InterPro"/>
</dbReference>
<dbReference type="PROSITE" id="PS50158">
    <property type="entry name" value="ZF_CCHC"/>
    <property type="match status" value="1"/>
</dbReference>
<dbReference type="SUPFAM" id="SSF57756">
    <property type="entry name" value="Retrovirus zinc finger-like domains"/>
    <property type="match status" value="1"/>
</dbReference>
<dbReference type="InterPro" id="IPR001878">
    <property type="entry name" value="Znf_CCHC"/>
</dbReference>
<dbReference type="EMBL" id="PKPP01000013">
    <property type="protein sequence ID" value="PWA99583.1"/>
    <property type="molecule type" value="Genomic_DNA"/>
</dbReference>
<sequence>MWVHSVLSGRFTLVPEQWFKGFSVDMAERPPESSEWPTHVDIPEQDDRESSPDPAETDEHDNAPISDAMAKQIRGMISQEIAKAQEAAIPYYTERLSNIIAQTITTELDQKLAARVAPPKEVTYTDFSACKPPTFSGEQDPFKCHRWIQDVEGAFATSKCPEDRWVNFAINLLRDRAKSWWNWTLSSKTPEITRSMTWKEFKELLFQNFAPEAELNKIRRDFLGTHQTTESVHDFNMTFLDRAHFLPEYANDERLLMKHYVDMLRKDIRQFISARDWKNMDQLMNAALEREHETKKEEEIPPKRKIEQASSSRKKVKPNEAYPSTGGRSFPQCANCKRYHPGECRAARDWKNMDQLMNAALEREQETKKEEEIPPKRKIEQASSSRKKVKPNEAYPSTGGRSFPQCANCKRYHPGECRAGSRTCYRCGEPGHISKDCPKPVQVCRKCYDPNHTTESCP</sequence>
<feature type="compositionally biased region" description="Basic and acidic residues" evidence="2">
    <location>
        <begin position="363"/>
        <end position="380"/>
    </location>
</feature>
<dbReference type="Proteomes" id="UP000245207">
    <property type="component" value="Unassembled WGS sequence"/>
</dbReference>
<dbReference type="InterPro" id="IPR036875">
    <property type="entry name" value="Znf_CCHC_sf"/>
</dbReference>
<feature type="region of interest" description="Disordered" evidence="2">
    <location>
        <begin position="290"/>
        <end position="327"/>
    </location>
</feature>
<reference evidence="4 5" key="1">
    <citation type="journal article" date="2018" name="Mol. Plant">
        <title>The genome of Artemisia annua provides insight into the evolution of Asteraceae family and artemisinin biosynthesis.</title>
        <authorList>
            <person name="Shen Q."/>
            <person name="Zhang L."/>
            <person name="Liao Z."/>
            <person name="Wang S."/>
            <person name="Yan T."/>
            <person name="Shi P."/>
            <person name="Liu M."/>
            <person name="Fu X."/>
            <person name="Pan Q."/>
            <person name="Wang Y."/>
            <person name="Lv Z."/>
            <person name="Lu X."/>
            <person name="Zhang F."/>
            <person name="Jiang W."/>
            <person name="Ma Y."/>
            <person name="Chen M."/>
            <person name="Hao X."/>
            <person name="Li L."/>
            <person name="Tang Y."/>
            <person name="Lv G."/>
            <person name="Zhou Y."/>
            <person name="Sun X."/>
            <person name="Brodelius P.E."/>
            <person name="Rose J.K.C."/>
            <person name="Tang K."/>
        </authorList>
    </citation>
    <scope>NUCLEOTIDE SEQUENCE [LARGE SCALE GENOMIC DNA]</scope>
    <source>
        <strain evidence="5">cv. Huhao1</strain>
        <tissue evidence="4">Leaf</tissue>
    </source>
</reference>
<dbReference type="GO" id="GO:0008270">
    <property type="term" value="F:zinc ion binding"/>
    <property type="evidence" value="ECO:0007669"/>
    <property type="project" value="UniProtKB-KW"/>
</dbReference>
<keyword evidence="1" id="KW-0862">Zinc</keyword>
<feature type="region of interest" description="Disordered" evidence="2">
    <location>
        <begin position="27"/>
        <end position="64"/>
    </location>
</feature>
<evidence type="ECO:0000256" key="2">
    <source>
        <dbReference type="SAM" id="MobiDB-lite"/>
    </source>
</evidence>
<keyword evidence="1" id="KW-0479">Metal-binding</keyword>
<keyword evidence="5" id="KW-1185">Reference proteome</keyword>
<evidence type="ECO:0000313" key="4">
    <source>
        <dbReference type="EMBL" id="PWA99583.1"/>
    </source>
</evidence>
<feature type="region of interest" description="Disordered" evidence="2">
    <location>
        <begin position="363"/>
        <end position="403"/>
    </location>
</feature>
<protein>
    <submittedName>
        <fullName evidence="4">Zinc finger, CCHC-type, Retrotransposon gag domain protein</fullName>
    </submittedName>
</protein>
<keyword evidence="1" id="KW-0863">Zinc-finger</keyword>
<evidence type="ECO:0000259" key="3">
    <source>
        <dbReference type="PROSITE" id="PS50158"/>
    </source>
</evidence>
<name>A0A2U1QNK6_ARTAN</name>
<feature type="domain" description="CCHC-type" evidence="3">
    <location>
        <begin position="424"/>
        <end position="439"/>
    </location>
</feature>
<proteinExistence type="predicted"/>